<sequence>MHGELIHGEITEKVLGAAVEVHEHLGPGLLESAYEACLCHEFEIRGLSFQRQVRLPLEYKGLRVDAAFRLDLVVEGKVIVELKSQEGILPVHEAQLMTYLKLTGMRVGLLMNFNVPIMNDGIVRRVL</sequence>
<name>A0ABQ5QDT0_9BACT</name>
<dbReference type="InterPro" id="IPR026350">
    <property type="entry name" value="GxxExxY"/>
</dbReference>
<accession>A0ABQ5QDT0</accession>
<gene>
    <name evidence="1" type="ORF">GETHLI_15010</name>
</gene>
<dbReference type="EMBL" id="BSDE01000002">
    <property type="protein sequence ID" value="GLH72999.1"/>
    <property type="molecule type" value="Genomic_DNA"/>
</dbReference>
<evidence type="ECO:0000313" key="1">
    <source>
        <dbReference type="EMBL" id="GLH72999.1"/>
    </source>
</evidence>
<organism evidence="1 2">
    <name type="scientific">Geothrix limicola</name>
    <dbReference type="NCBI Taxonomy" id="2927978"/>
    <lineage>
        <taxon>Bacteria</taxon>
        <taxon>Pseudomonadati</taxon>
        <taxon>Acidobacteriota</taxon>
        <taxon>Holophagae</taxon>
        <taxon>Holophagales</taxon>
        <taxon>Holophagaceae</taxon>
        <taxon>Geothrix</taxon>
    </lineage>
</organism>
<evidence type="ECO:0000313" key="2">
    <source>
        <dbReference type="Proteomes" id="UP001165069"/>
    </source>
</evidence>
<comment type="caution">
    <text evidence="1">The sequence shown here is derived from an EMBL/GenBank/DDBJ whole genome shotgun (WGS) entry which is preliminary data.</text>
</comment>
<dbReference type="RefSeq" id="WP_285573412.1">
    <property type="nucleotide sequence ID" value="NZ_BSDE01000002.1"/>
</dbReference>
<evidence type="ECO:0008006" key="3">
    <source>
        <dbReference type="Google" id="ProtNLM"/>
    </source>
</evidence>
<dbReference type="Pfam" id="PF13366">
    <property type="entry name" value="PDDEXK_3"/>
    <property type="match status" value="1"/>
</dbReference>
<dbReference type="NCBIfam" id="TIGR04256">
    <property type="entry name" value="GxxExxY"/>
    <property type="match status" value="1"/>
</dbReference>
<reference evidence="1 2" key="1">
    <citation type="journal article" date="2023" name="Antonie Van Leeuwenhoek">
        <title>Mesoterricola silvestris gen. nov., sp. nov., Mesoterricola sediminis sp. nov., Geothrix oryzae sp. nov., Geothrix edaphica sp. nov., Geothrix rubra sp. nov., and Geothrix limicola sp. nov., six novel members of Acidobacteriota isolated from soils.</title>
        <authorList>
            <person name="Itoh H."/>
            <person name="Sugisawa Y."/>
            <person name="Mise K."/>
            <person name="Xu Z."/>
            <person name="Kuniyasu M."/>
            <person name="Ushijima N."/>
            <person name="Kawano K."/>
            <person name="Kobayashi E."/>
            <person name="Shiratori Y."/>
            <person name="Masuda Y."/>
            <person name="Senoo K."/>
        </authorList>
    </citation>
    <scope>NUCLEOTIDE SEQUENCE [LARGE SCALE GENOMIC DNA]</scope>
    <source>
        <strain evidence="1 2">Red804</strain>
    </source>
</reference>
<dbReference type="Proteomes" id="UP001165069">
    <property type="component" value="Unassembled WGS sequence"/>
</dbReference>
<keyword evidence="2" id="KW-1185">Reference proteome</keyword>
<protein>
    <recommendedName>
        <fullName evidence="3">GxxExxY protein</fullName>
    </recommendedName>
</protein>
<proteinExistence type="predicted"/>